<feature type="domain" description="Glycosyltransferase subfamily 4-like N-terminal" evidence="2">
    <location>
        <begin position="16"/>
        <end position="198"/>
    </location>
</feature>
<dbReference type="AlphaFoldDB" id="A0A413VRY5"/>
<dbReference type="InterPro" id="IPR028098">
    <property type="entry name" value="Glyco_trans_4-like_N"/>
</dbReference>
<evidence type="ECO:0000259" key="1">
    <source>
        <dbReference type="Pfam" id="PF00534"/>
    </source>
</evidence>
<evidence type="ECO:0000313" key="4">
    <source>
        <dbReference type="Proteomes" id="UP000284379"/>
    </source>
</evidence>
<dbReference type="PANTHER" id="PTHR12526:SF630">
    <property type="entry name" value="GLYCOSYLTRANSFERASE"/>
    <property type="match status" value="1"/>
</dbReference>
<dbReference type="GO" id="GO:0016757">
    <property type="term" value="F:glycosyltransferase activity"/>
    <property type="evidence" value="ECO:0007669"/>
    <property type="project" value="InterPro"/>
</dbReference>
<feature type="domain" description="Glycosyl transferase family 1" evidence="1">
    <location>
        <begin position="200"/>
        <end position="363"/>
    </location>
</feature>
<name>A0A413VRY5_9BACE</name>
<organism evidence="3 4">
    <name type="scientific">Bacteroides nordii</name>
    <dbReference type="NCBI Taxonomy" id="291645"/>
    <lineage>
        <taxon>Bacteria</taxon>
        <taxon>Pseudomonadati</taxon>
        <taxon>Bacteroidota</taxon>
        <taxon>Bacteroidia</taxon>
        <taxon>Bacteroidales</taxon>
        <taxon>Bacteroidaceae</taxon>
        <taxon>Bacteroides</taxon>
    </lineage>
</organism>
<dbReference type="Pfam" id="PF00534">
    <property type="entry name" value="Glycos_transf_1"/>
    <property type="match status" value="1"/>
</dbReference>
<dbReference type="Gene3D" id="3.40.50.2000">
    <property type="entry name" value="Glycogen Phosphorylase B"/>
    <property type="match status" value="2"/>
</dbReference>
<gene>
    <name evidence="3" type="ORF">DW888_06665</name>
</gene>
<sequence>MDKKRILFLHNEFPSGGADRVTIDIAGYISHYGFEVYVLAREIRDKFLSNIVLLELPDKASVNSKKNADAIIETLKQLRIDIFVLPVQTLSHLAHIRNNTDCKIIFALHSVPFWEIGHDLYNKKKKAWHSLFGRIKWILFTYPKTVWFKKYYKRLLGDYRRIYEQVDVYTVLCEGYKQTLIDKIGLSPEGNKIFVIPNSEKRVENINPDKKKQILFVGRMTYEDKRIDRLIDIWELIYREVPDWELILVGDGDEKVFLQQRAQKKQLQRISFVGYSSCVDKYYYNASVLCLTSNYEGWPLCLTEAQANGVVPVAFDCVAGIHEIISPSGENGILVPPFSLKEYARLLIDLLNDADKLQKMKGNVIRKSMDYAPEVIGEKWLRLFESLLLSSKKEWN</sequence>
<keyword evidence="3" id="KW-0808">Transferase</keyword>
<dbReference type="RefSeq" id="WP_122201139.1">
    <property type="nucleotide sequence ID" value="NZ_CABJFV010000004.1"/>
</dbReference>
<dbReference type="PANTHER" id="PTHR12526">
    <property type="entry name" value="GLYCOSYLTRANSFERASE"/>
    <property type="match status" value="1"/>
</dbReference>
<dbReference type="EMBL" id="QSGO01000004">
    <property type="protein sequence ID" value="RHB36321.1"/>
    <property type="molecule type" value="Genomic_DNA"/>
</dbReference>
<evidence type="ECO:0000313" key="3">
    <source>
        <dbReference type="EMBL" id="RHB36321.1"/>
    </source>
</evidence>
<reference evidence="3 4" key="1">
    <citation type="submission" date="2018-08" db="EMBL/GenBank/DDBJ databases">
        <title>A genome reference for cultivated species of the human gut microbiota.</title>
        <authorList>
            <person name="Zou Y."/>
            <person name="Xue W."/>
            <person name="Luo G."/>
        </authorList>
    </citation>
    <scope>NUCLEOTIDE SEQUENCE [LARGE SCALE GENOMIC DNA]</scope>
    <source>
        <strain evidence="3 4">AM40-30BH</strain>
    </source>
</reference>
<evidence type="ECO:0000259" key="2">
    <source>
        <dbReference type="Pfam" id="PF13439"/>
    </source>
</evidence>
<dbReference type="InterPro" id="IPR001296">
    <property type="entry name" value="Glyco_trans_1"/>
</dbReference>
<dbReference type="Proteomes" id="UP000284379">
    <property type="component" value="Unassembled WGS sequence"/>
</dbReference>
<protein>
    <submittedName>
        <fullName evidence="3">Glycosyltransferase family 4 protein</fullName>
    </submittedName>
</protein>
<accession>A0A413VRY5</accession>
<proteinExistence type="predicted"/>
<dbReference type="SUPFAM" id="SSF53756">
    <property type="entry name" value="UDP-Glycosyltransferase/glycogen phosphorylase"/>
    <property type="match status" value="1"/>
</dbReference>
<comment type="caution">
    <text evidence="3">The sequence shown here is derived from an EMBL/GenBank/DDBJ whole genome shotgun (WGS) entry which is preliminary data.</text>
</comment>
<dbReference type="Pfam" id="PF13439">
    <property type="entry name" value="Glyco_transf_4"/>
    <property type="match status" value="1"/>
</dbReference>